<accession>A0ABY7DZ45</accession>
<organism evidence="1 2">
    <name type="scientific">Mya arenaria</name>
    <name type="common">Soft-shell clam</name>
    <dbReference type="NCBI Taxonomy" id="6604"/>
    <lineage>
        <taxon>Eukaryota</taxon>
        <taxon>Metazoa</taxon>
        <taxon>Spiralia</taxon>
        <taxon>Lophotrochozoa</taxon>
        <taxon>Mollusca</taxon>
        <taxon>Bivalvia</taxon>
        <taxon>Autobranchia</taxon>
        <taxon>Heteroconchia</taxon>
        <taxon>Euheterodonta</taxon>
        <taxon>Imparidentia</taxon>
        <taxon>Neoheterodontei</taxon>
        <taxon>Myida</taxon>
        <taxon>Myoidea</taxon>
        <taxon>Myidae</taxon>
        <taxon>Mya</taxon>
    </lineage>
</organism>
<protein>
    <submittedName>
        <fullName evidence="1">Uncharacterized protein</fullName>
    </submittedName>
</protein>
<dbReference type="Proteomes" id="UP001164746">
    <property type="component" value="Chromosome 4"/>
</dbReference>
<evidence type="ECO:0000313" key="2">
    <source>
        <dbReference type="Proteomes" id="UP001164746"/>
    </source>
</evidence>
<reference evidence="1" key="1">
    <citation type="submission" date="2022-11" db="EMBL/GenBank/DDBJ databases">
        <title>Centuries of genome instability and evolution in soft-shell clam transmissible cancer (bioRxiv).</title>
        <authorList>
            <person name="Hart S.F.M."/>
            <person name="Yonemitsu M.A."/>
            <person name="Giersch R.M."/>
            <person name="Beal B.F."/>
            <person name="Arriagada G."/>
            <person name="Davis B.W."/>
            <person name="Ostrander E.A."/>
            <person name="Goff S.P."/>
            <person name="Metzger M.J."/>
        </authorList>
    </citation>
    <scope>NUCLEOTIDE SEQUENCE</scope>
    <source>
        <strain evidence="1">MELC-2E11</strain>
        <tissue evidence="1">Siphon/mantle</tissue>
    </source>
</reference>
<proteinExistence type="predicted"/>
<dbReference type="PANTHER" id="PTHR31698">
    <property type="entry name" value="LYSOZYME G FAMILY MEMBER"/>
    <property type="match status" value="1"/>
</dbReference>
<dbReference type="PANTHER" id="PTHR31698:SF8">
    <property type="entry name" value="LYSOZYME G-RELATED"/>
    <property type="match status" value="1"/>
</dbReference>
<keyword evidence="2" id="KW-1185">Reference proteome</keyword>
<sequence length="134" mass="14820">MLYLIIAGVAGSRCSVRGGTCKWDSLPCTGGFYLSGLCPGDRDIRCCINGHALRDSKCEKRSGKCQPDNNICYGEYVSRLCDGPRSRRCCVPSKTLTCCTFDGVTDVRTQLPHREGMARCLYHMVDDMTNYISS</sequence>
<evidence type="ECO:0000313" key="1">
    <source>
        <dbReference type="EMBL" id="WAR03020.1"/>
    </source>
</evidence>
<name>A0ABY7DZ45_MYAAR</name>
<gene>
    <name evidence="1" type="ORF">MAR_009578</name>
</gene>
<dbReference type="EMBL" id="CP111015">
    <property type="protein sequence ID" value="WAR03020.1"/>
    <property type="molecule type" value="Genomic_DNA"/>
</dbReference>